<feature type="region of interest" description="Disordered" evidence="1">
    <location>
        <begin position="276"/>
        <end position="481"/>
    </location>
</feature>
<dbReference type="EMBL" id="KL197719">
    <property type="protein sequence ID" value="KDQ57429.1"/>
    <property type="molecule type" value="Genomic_DNA"/>
</dbReference>
<dbReference type="Proteomes" id="UP000027265">
    <property type="component" value="Unassembled WGS sequence"/>
</dbReference>
<gene>
    <name evidence="2" type="ORF">JAAARDRAFT_193761</name>
</gene>
<proteinExistence type="predicted"/>
<feature type="compositionally biased region" description="Pro residues" evidence="1">
    <location>
        <begin position="589"/>
        <end position="598"/>
    </location>
</feature>
<feature type="region of interest" description="Disordered" evidence="1">
    <location>
        <begin position="589"/>
        <end position="608"/>
    </location>
</feature>
<feature type="compositionally biased region" description="Basic and acidic residues" evidence="1">
    <location>
        <begin position="665"/>
        <end position="688"/>
    </location>
</feature>
<feature type="region of interest" description="Disordered" evidence="1">
    <location>
        <begin position="663"/>
        <end position="688"/>
    </location>
</feature>
<evidence type="ECO:0000256" key="1">
    <source>
        <dbReference type="SAM" id="MobiDB-lite"/>
    </source>
</evidence>
<sequence length="688" mass="74296">MHEQSESVASIQGRGFLTLLLKTVPRVNLPSTSSIPSIVVRAPGNIEQEDIQDSGVALSDPSQSECTTPPLNCRGRFESAITFGPSMSCPASSYRVYESPSFDILSPPVGRPSMSFEEDMSTFSRSSIENGGSVLGGVSHYPNRIRPDRTLRRSLMKGLGIFVAPIASQHEFISTSSLGETGGQQSSHSMLETGFDPLSPKSFANAGFAVELFDTPPMNAAFGSSRTHSPLLLLSPSLGQRRAMELPDQQQQFLKSFNSSTPASSTSVSVLRLPMASSSSFDSPSPRPSSPTPGSAVSLRAFPCGSPLFHSPENTPTTGSTGPTPPKAVHTPKSKSTPRFTTLTQSPWQRCRQETTPPCLLVSHRTPPSQPCAPSLSRSPVLSYSQAGNYRTCSPSSHRIGSASGPPRRHGPPGWSPPPRPVAPSPGDSPEQARYPQSCFKTPSSSWQSIASGGSPILNPSTSRSPYSRRRLGPSPSYSPRFRRTPCAASLTWSPQTPSSAAYLQASTSTPYGSHRNPTSTALLYYRNAVRSAAPSPDESPEQAHYLESIFVATSPSVSSVCFLAPPSLHSCSLLPSSSTFLSFTSLTPPIPSSPPTGSPKSFQERPESVHDIDSDLWFRYLARRREDKAFEINLYKMLFVLKRAHHGERVGANLGREQAVMQVEGRHGESKRLASERERSERMSMED</sequence>
<feature type="compositionally biased region" description="Polar residues" evidence="1">
    <location>
        <begin position="376"/>
        <end position="399"/>
    </location>
</feature>
<protein>
    <submittedName>
        <fullName evidence="2">Uncharacterized protein</fullName>
    </submittedName>
</protein>
<reference evidence="3" key="1">
    <citation type="journal article" date="2014" name="Proc. Natl. Acad. Sci. U.S.A.">
        <title>Extensive sampling of basidiomycete genomes demonstrates inadequacy of the white-rot/brown-rot paradigm for wood decay fungi.</title>
        <authorList>
            <person name="Riley R."/>
            <person name="Salamov A.A."/>
            <person name="Brown D.W."/>
            <person name="Nagy L.G."/>
            <person name="Floudas D."/>
            <person name="Held B.W."/>
            <person name="Levasseur A."/>
            <person name="Lombard V."/>
            <person name="Morin E."/>
            <person name="Otillar R."/>
            <person name="Lindquist E.A."/>
            <person name="Sun H."/>
            <person name="LaButti K.M."/>
            <person name="Schmutz J."/>
            <person name="Jabbour D."/>
            <person name="Luo H."/>
            <person name="Baker S.E."/>
            <person name="Pisabarro A.G."/>
            <person name="Walton J.D."/>
            <person name="Blanchette R.A."/>
            <person name="Henrissat B."/>
            <person name="Martin F."/>
            <person name="Cullen D."/>
            <person name="Hibbett D.S."/>
            <person name="Grigoriev I.V."/>
        </authorList>
    </citation>
    <scope>NUCLEOTIDE SEQUENCE [LARGE SCALE GENOMIC DNA]</scope>
    <source>
        <strain evidence="3">MUCL 33604</strain>
    </source>
</reference>
<keyword evidence="3" id="KW-1185">Reference proteome</keyword>
<feature type="compositionally biased region" description="Polar residues" evidence="1">
    <location>
        <begin position="334"/>
        <end position="348"/>
    </location>
</feature>
<dbReference type="InParanoid" id="A0A067PRS6"/>
<feature type="compositionally biased region" description="Pro residues" evidence="1">
    <location>
        <begin position="414"/>
        <end position="424"/>
    </location>
</feature>
<name>A0A067PRS6_9AGAM</name>
<organism evidence="2 3">
    <name type="scientific">Jaapia argillacea MUCL 33604</name>
    <dbReference type="NCBI Taxonomy" id="933084"/>
    <lineage>
        <taxon>Eukaryota</taxon>
        <taxon>Fungi</taxon>
        <taxon>Dikarya</taxon>
        <taxon>Basidiomycota</taxon>
        <taxon>Agaricomycotina</taxon>
        <taxon>Agaricomycetes</taxon>
        <taxon>Agaricomycetidae</taxon>
        <taxon>Jaapiales</taxon>
        <taxon>Jaapiaceae</taxon>
        <taxon>Jaapia</taxon>
    </lineage>
</organism>
<accession>A0A067PRS6</accession>
<feature type="compositionally biased region" description="Low complexity" evidence="1">
    <location>
        <begin position="444"/>
        <end position="466"/>
    </location>
</feature>
<dbReference type="AlphaFoldDB" id="A0A067PRS6"/>
<evidence type="ECO:0000313" key="2">
    <source>
        <dbReference type="EMBL" id="KDQ57429.1"/>
    </source>
</evidence>
<evidence type="ECO:0000313" key="3">
    <source>
        <dbReference type="Proteomes" id="UP000027265"/>
    </source>
</evidence>
<dbReference type="HOGENOM" id="CLU_400119_0_0_1"/>
<feature type="compositionally biased region" description="Low complexity" evidence="1">
    <location>
        <begin position="311"/>
        <end position="322"/>
    </location>
</feature>